<keyword evidence="6 7" id="KW-0472">Membrane</keyword>
<evidence type="ECO:0000256" key="3">
    <source>
        <dbReference type="ARBA" id="ARBA00022692"/>
    </source>
</evidence>
<feature type="transmembrane region" description="Helical" evidence="7">
    <location>
        <begin position="49"/>
        <end position="72"/>
    </location>
</feature>
<evidence type="ECO:0000256" key="8">
    <source>
        <dbReference type="SAM" id="MobiDB-lite"/>
    </source>
</evidence>
<dbReference type="GO" id="GO:0006950">
    <property type="term" value="P:response to stress"/>
    <property type="evidence" value="ECO:0007669"/>
    <property type="project" value="UniProtKB-ARBA"/>
</dbReference>
<dbReference type="InterPro" id="IPR007599">
    <property type="entry name" value="DER1"/>
</dbReference>
<dbReference type="GO" id="GO:0005789">
    <property type="term" value="C:endoplasmic reticulum membrane"/>
    <property type="evidence" value="ECO:0007669"/>
    <property type="project" value="UniProtKB-SubCell"/>
</dbReference>
<keyword evidence="10" id="KW-1185">Reference proteome</keyword>
<proteinExistence type="inferred from homology"/>
<protein>
    <recommendedName>
        <fullName evidence="7">Derlin</fullName>
    </recommendedName>
</protein>
<evidence type="ECO:0000313" key="10">
    <source>
        <dbReference type="Proteomes" id="UP001201262"/>
    </source>
</evidence>
<keyword evidence="5 7" id="KW-1133">Transmembrane helix</keyword>
<sequence length="247" mass="27486">MDVFWAAPPVARTLTALTFVESVLVYGGFLGGWRVVFLPERIFHLPPDFWRFVTPFLLTGRQMAFIFDLYFMYTYASGLETKSPRFARTGDFLTYIVFVCVVIMFLANFFLGGMIFTSALIMALVHTWAQDNRGRQVTFYVIQIKAELLPAVMLLVTMVSSGWGATMLEGTGLVASHLYDFLTRIWPLFGGGRNYIFTPAFVHRLLGDSNTNVHGFSGTYGTSPGSTAGSSSSSNSWSRRGAGRRLG</sequence>
<accession>A0AAD4KYK6</accession>
<comment type="similarity">
    <text evidence="2 7">Belongs to the derlin family.</text>
</comment>
<comment type="function">
    <text evidence="7">May be involved in the degradation of misfolded endoplasmic reticulum (ER) luminal proteins.</text>
</comment>
<comment type="caution">
    <text evidence="9">The sequence shown here is derived from an EMBL/GenBank/DDBJ whole genome shotgun (WGS) entry which is preliminary data.</text>
</comment>
<reference evidence="9" key="1">
    <citation type="submission" date="2021-12" db="EMBL/GenBank/DDBJ databases">
        <title>Convergent genome expansion in fungi linked to evolution of root-endophyte symbiosis.</title>
        <authorList>
            <consortium name="DOE Joint Genome Institute"/>
            <person name="Ke Y.-H."/>
            <person name="Bonito G."/>
            <person name="Liao H.-L."/>
            <person name="Looney B."/>
            <person name="Rojas-Flechas A."/>
            <person name="Nash J."/>
            <person name="Hameed K."/>
            <person name="Schadt C."/>
            <person name="Martin F."/>
            <person name="Crous P.W."/>
            <person name="Miettinen O."/>
            <person name="Magnuson J.K."/>
            <person name="Labbe J."/>
            <person name="Jacobson D."/>
            <person name="Doktycz M.J."/>
            <person name="Veneault-Fourrey C."/>
            <person name="Kuo A."/>
            <person name="Mondo S."/>
            <person name="Calhoun S."/>
            <person name="Riley R."/>
            <person name="Ohm R."/>
            <person name="LaButti K."/>
            <person name="Andreopoulos B."/>
            <person name="Pangilinan J."/>
            <person name="Nolan M."/>
            <person name="Tritt A."/>
            <person name="Clum A."/>
            <person name="Lipzen A."/>
            <person name="Daum C."/>
            <person name="Barry K."/>
            <person name="Grigoriev I.V."/>
            <person name="Vilgalys R."/>
        </authorList>
    </citation>
    <scope>NUCLEOTIDE SEQUENCE</scope>
    <source>
        <strain evidence="9">PMI_201</strain>
    </source>
</reference>
<evidence type="ECO:0000256" key="4">
    <source>
        <dbReference type="ARBA" id="ARBA00022824"/>
    </source>
</evidence>
<dbReference type="EMBL" id="JAJTJA010000003">
    <property type="protein sequence ID" value="KAH8702625.1"/>
    <property type="molecule type" value="Genomic_DNA"/>
</dbReference>
<keyword evidence="4 7" id="KW-0256">Endoplasmic reticulum</keyword>
<comment type="subcellular location">
    <subcellularLocation>
        <location evidence="1 7">Endoplasmic reticulum membrane</location>
        <topology evidence="1 7">Multi-pass membrane protein</topology>
    </subcellularLocation>
</comment>
<dbReference type="RefSeq" id="XP_046076001.1">
    <property type="nucleotide sequence ID" value="XM_046209285.1"/>
</dbReference>
<gene>
    <name evidence="9" type="ORF">BGW36DRAFT_120968</name>
</gene>
<dbReference type="GeneID" id="70239572"/>
<dbReference type="InterPro" id="IPR035952">
    <property type="entry name" value="Rhomboid-like_sf"/>
</dbReference>
<evidence type="ECO:0000256" key="6">
    <source>
        <dbReference type="ARBA" id="ARBA00023136"/>
    </source>
</evidence>
<evidence type="ECO:0000256" key="7">
    <source>
        <dbReference type="RuleBase" id="RU363059"/>
    </source>
</evidence>
<evidence type="ECO:0000256" key="1">
    <source>
        <dbReference type="ARBA" id="ARBA00004477"/>
    </source>
</evidence>
<feature type="transmembrane region" description="Helical" evidence="7">
    <location>
        <begin position="14"/>
        <end position="37"/>
    </location>
</feature>
<feature type="transmembrane region" description="Helical" evidence="7">
    <location>
        <begin position="137"/>
        <end position="159"/>
    </location>
</feature>
<dbReference type="Proteomes" id="UP001201262">
    <property type="component" value="Unassembled WGS sequence"/>
</dbReference>
<feature type="transmembrane region" description="Helical" evidence="7">
    <location>
        <begin position="92"/>
        <end position="125"/>
    </location>
</feature>
<feature type="compositionally biased region" description="Low complexity" evidence="8">
    <location>
        <begin position="223"/>
        <end position="240"/>
    </location>
</feature>
<evidence type="ECO:0000256" key="5">
    <source>
        <dbReference type="ARBA" id="ARBA00022989"/>
    </source>
</evidence>
<organism evidence="9 10">
    <name type="scientific">Talaromyces proteolyticus</name>
    <dbReference type="NCBI Taxonomy" id="1131652"/>
    <lineage>
        <taxon>Eukaryota</taxon>
        <taxon>Fungi</taxon>
        <taxon>Dikarya</taxon>
        <taxon>Ascomycota</taxon>
        <taxon>Pezizomycotina</taxon>
        <taxon>Eurotiomycetes</taxon>
        <taxon>Eurotiomycetidae</taxon>
        <taxon>Eurotiales</taxon>
        <taxon>Trichocomaceae</taxon>
        <taxon>Talaromyces</taxon>
        <taxon>Talaromyces sect. Bacilispori</taxon>
    </lineage>
</organism>
<dbReference type="Pfam" id="PF04511">
    <property type="entry name" value="DER1"/>
    <property type="match status" value="1"/>
</dbReference>
<name>A0AAD4KYK6_9EURO</name>
<evidence type="ECO:0000313" key="9">
    <source>
        <dbReference type="EMBL" id="KAH8702625.1"/>
    </source>
</evidence>
<evidence type="ECO:0000256" key="2">
    <source>
        <dbReference type="ARBA" id="ARBA00008917"/>
    </source>
</evidence>
<dbReference type="SUPFAM" id="SSF144091">
    <property type="entry name" value="Rhomboid-like"/>
    <property type="match status" value="1"/>
</dbReference>
<dbReference type="PANTHER" id="PTHR11009">
    <property type="entry name" value="DER1-LIKE PROTEIN, DERLIN"/>
    <property type="match status" value="1"/>
</dbReference>
<feature type="region of interest" description="Disordered" evidence="8">
    <location>
        <begin position="223"/>
        <end position="247"/>
    </location>
</feature>
<keyword evidence="3 7" id="KW-0812">Transmembrane</keyword>
<dbReference type="AlphaFoldDB" id="A0AAD4KYK6"/>